<evidence type="ECO:0000313" key="5">
    <source>
        <dbReference type="WBParaSite" id="SCUD_0001556501-mRNA-1"/>
    </source>
</evidence>
<evidence type="ECO:0000256" key="2">
    <source>
        <dbReference type="SAM" id="Phobius"/>
    </source>
</evidence>
<keyword evidence="4" id="KW-1185">Reference proteome</keyword>
<proteinExistence type="predicted"/>
<protein>
    <submittedName>
        <fullName evidence="5">Innexin</fullName>
    </submittedName>
</protein>
<feature type="region of interest" description="Disordered" evidence="1">
    <location>
        <begin position="1"/>
        <end position="40"/>
    </location>
</feature>
<dbReference type="WBParaSite" id="SCUD_0001556501-mRNA-1">
    <property type="protein sequence ID" value="SCUD_0001556501-mRNA-1"/>
    <property type="gene ID" value="SCUD_0001556501"/>
</dbReference>
<evidence type="ECO:0000313" key="3">
    <source>
        <dbReference type="EMBL" id="VDP59539.1"/>
    </source>
</evidence>
<feature type="compositionally biased region" description="Low complexity" evidence="1">
    <location>
        <begin position="20"/>
        <end position="40"/>
    </location>
</feature>
<dbReference type="AlphaFoldDB" id="A0A183KKK0"/>
<keyword evidence="2" id="KW-0812">Transmembrane</keyword>
<gene>
    <name evidence="3" type="ORF">SCUD_LOCUS15562</name>
</gene>
<feature type="transmembrane region" description="Helical" evidence="2">
    <location>
        <begin position="66"/>
        <end position="93"/>
    </location>
</feature>
<evidence type="ECO:0000313" key="4">
    <source>
        <dbReference type="Proteomes" id="UP000279833"/>
    </source>
</evidence>
<keyword evidence="2" id="KW-0472">Membrane</keyword>
<dbReference type="Proteomes" id="UP000279833">
    <property type="component" value="Unassembled WGS sequence"/>
</dbReference>
<reference evidence="3 4" key="2">
    <citation type="submission" date="2018-11" db="EMBL/GenBank/DDBJ databases">
        <authorList>
            <consortium name="Pathogen Informatics"/>
        </authorList>
    </citation>
    <scope>NUCLEOTIDE SEQUENCE [LARGE SCALE GENOMIC DNA]</scope>
    <source>
        <strain evidence="3">Dakar</strain>
        <strain evidence="4">Dakar, Senegal</strain>
    </source>
</reference>
<sequence length="137" mass="15538">MRKKKDEKLQSTQSALNPFQQKSSSSSSSSSYYNQQQSMKSNKQSLLHNYQSKSKIFSIKNTCYQLIYNLGLFLRCFLTLLCLLPSCLFHWLLCGYGVSGGGGGGDLIYGNIWSETGHFPRVTYCDFEAKKLGKNYK</sequence>
<name>A0A183KKK0_9TREM</name>
<dbReference type="EMBL" id="UZAK01037729">
    <property type="protein sequence ID" value="VDP59539.1"/>
    <property type="molecule type" value="Genomic_DNA"/>
</dbReference>
<accession>A0A183KKK0</accession>
<reference evidence="5" key="1">
    <citation type="submission" date="2016-06" db="UniProtKB">
        <authorList>
            <consortium name="WormBaseParasite"/>
        </authorList>
    </citation>
    <scope>IDENTIFICATION</scope>
</reference>
<feature type="compositionally biased region" description="Polar residues" evidence="1">
    <location>
        <begin position="10"/>
        <end position="19"/>
    </location>
</feature>
<keyword evidence="2" id="KW-1133">Transmembrane helix</keyword>
<evidence type="ECO:0000256" key="1">
    <source>
        <dbReference type="SAM" id="MobiDB-lite"/>
    </source>
</evidence>
<organism evidence="5">
    <name type="scientific">Schistosoma curassoni</name>
    <dbReference type="NCBI Taxonomy" id="6186"/>
    <lineage>
        <taxon>Eukaryota</taxon>
        <taxon>Metazoa</taxon>
        <taxon>Spiralia</taxon>
        <taxon>Lophotrochozoa</taxon>
        <taxon>Platyhelminthes</taxon>
        <taxon>Trematoda</taxon>
        <taxon>Digenea</taxon>
        <taxon>Strigeidida</taxon>
        <taxon>Schistosomatoidea</taxon>
        <taxon>Schistosomatidae</taxon>
        <taxon>Schistosoma</taxon>
    </lineage>
</organism>